<dbReference type="Pfam" id="PF13302">
    <property type="entry name" value="Acetyltransf_3"/>
    <property type="match status" value="1"/>
</dbReference>
<reference evidence="2 3" key="1">
    <citation type="submission" date="2013-08" db="EMBL/GenBank/DDBJ databases">
        <title>The genome sequence of Knoellia subterranea.</title>
        <authorList>
            <person name="Zhu W."/>
            <person name="Wang G."/>
        </authorList>
    </citation>
    <scope>NUCLEOTIDE SEQUENCE [LARGE SCALE GENOMIC DNA]</scope>
    <source>
        <strain evidence="2 3">KCTC 19937</strain>
    </source>
</reference>
<dbReference type="Proteomes" id="UP000030011">
    <property type="component" value="Unassembled WGS sequence"/>
</dbReference>
<gene>
    <name evidence="2" type="ORF">N803_14405</name>
</gene>
<dbReference type="InterPro" id="IPR016181">
    <property type="entry name" value="Acyl_CoA_acyltransferase"/>
</dbReference>
<dbReference type="EMBL" id="AVPK01000005">
    <property type="protein sequence ID" value="KGN37544.1"/>
    <property type="molecule type" value="Genomic_DNA"/>
</dbReference>
<name>A0A0A0JLE3_9MICO</name>
<evidence type="ECO:0000313" key="2">
    <source>
        <dbReference type="EMBL" id="KGN37544.1"/>
    </source>
</evidence>
<accession>A0A0A0JLE3</accession>
<evidence type="ECO:0000313" key="3">
    <source>
        <dbReference type="Proteomes" id="UP000030011"/>
    </source>
</evidence>
<dbReference type="STRING" id="1385521.N803_14405"/>
<dbReference type="eggNOG" id="COG1670">
    <property type="taxonomic scope" value="Bacteria"/>
</dbReference>
<keyword evidence="3" id="KW-1185">Reference proteome</keyword>
<dbReference type="SUPFAM" id="SSF55729">
    <property type="entry name" value="Acyl-CoA N-acyltransferases (Nat)"/>
    <property type="match status" value="1"/>
</dbReference>
<dbReference type="PROSITE" id="PS51186">
    <property type="entry name" value="GNAT"/>
    <property type="match status" value="1"/>
</dbReference>
<dbReference type="RefSeq" id="WP_245617176.1">
    <property type="nucleotide sequence ID" value="NZ_AVPK01000005.1"/>
</dbReference>
<dbReference type="GO" id="GO:0016747">
    <property type="term" value="F:acyltransferase activity, transferring groups other than amino-acyl groups"/>
    <property type="evidence" value="ECO:0007669"/>
    <property type="project" value="InterPro"/>
</dbReference>
<dbReference type="InterPro" id="IPR051531">
    <property type="entry name" value="N-acetyltransferase"/>
</dbReference>
<dbReference type="Gene3D" id="3.40.630.30">
    <property type="match status" value="1"/>
</dbReference>
<protein>
    <submittedName>
        <fullName evidence="2">Acetyltransferase</fullName>
    </submittedName>
</protein>
<dbReference type="AlphaFoldDB" id="A0A0A0JLE3"/>
<keyword evidence="2" id="KW-0808">Transferase</keyword>
<sequence>MTVRHLPSLEDVDWPVRTERLLLRPATVADLEVTWSRWRRRPDVAQWMTNPSRELGTYLDRLGAPEKLATVMAVEHDGHLVMDLHVRVLDSYAQTDVAEQARATRANLGWSMDPEVHGRGLATEALRAALGVCFDDLGLHRVEADCFADNTASWRLMERVGMTRESHQRGDALHAELGWVDRYAYAMLDSDWQAQRHA</sequence>
<comment type="caution">
    <text evidence="2">The sequence shown here is derived from an EMBL/GenBank/DDBJ whole genome shotgun (WGS) entry which is preliminary data.</text>
</comment>
<organism evidence="2 3">
    <name type="scientific">Knoellia subterranea KCTC 19937</name>
    <dbReference type="NCBI Taxonomy" id="1385521"/>
    <lineage>
        <taxon>Bacteria</taxon>
        <taxon>Bacillati</taxon>
        <taxon>Actinomycetota</taxon>
        <taxon>Actinomycetes</taxon>
        <taxon>Micrococcales</taxon>
        <taxon>Intrasporangiaceae</taxon>
        <taxon>Knoellia</taxon>
    </lineage>
</organism>
<feature type="domain" description="N-acetyltransferase" evidence="1">
    <location>
        <begin position="21"/>
        <end position="189"/>
    </location>
</feature>
<dbReference type="PANTHER" id="PTHR43792">
    <property type="entry name" value="GNAT FAMILY, PUTATIVE (AFU_ORTHOLOGUE AFUA_3G00765)-RELATED-RELATED"/>
    <property type="match status" value="1"/>
</dbReference>
<proteinExistence type="predicted"/>
<dbReference type="InterPro" id="IPR000182">
    <property type="entry name" value="GNAT_dom"/>
</dbReference>
<evidence type="ECO:0000259" key="1">
    <source>
        <dbReference type="PROSITE" id="PS51186"/>
    </source>
</evidence>